<keyword evidence="1" id="KW-0732">Signal</keyword>
<protein>
    <submittedName>
        <fullName evidence="2">L-sorbosone dehydrogenase</fullName>
    </submittedName>
</protein>
<proteinExistence type="predicted"/>
<feature type="signal peptide" evidence="1">
    <location>
        <begin position="1"/>
        <end position="18"/>
    </location>
</feature>
<accession>A4TUC8</accession>
<evidence type="ECO:0000256" key="1">
    <source>
        <dbReference type="SAM" id="SignalP"/>
    </source>
</evidence>
<reference evidence="2" key="1">
    <citation type="journal article" date="2007" name="J. Bacteriol.">
        <title>Comparative genome analysis of four magnetotactic bacteria reveals a complex set of group-specific genes implicated in magnetosome biomineralization and function.</title>
        <authorList>
            <person name="Richter M."/>
            <person name="Kube M."/>
            <person name="Bazylinski D.A."/>
            <person name="Lombardot T."/>
            <person name="Gloeckner F.O."/>
            <person name="Reinhardt R."/>
            <person name="Schueler D."/>
        </authorList>
    </citation>
    <scope>NUCLEOTIDE SEQUENCE</scope>
    <source>
        <strain evidence="2">MSR-1</strain>
    </source>
</reference>
<dbReference type="EMBL" id="CU459003">
    <property type="protein sequence ID" value="CAM74235.1"/>
    <property type="molecule type" value="Genomic_DNA"/>
</dbReference>
<name>A4TUC8_9PROT</name>
<feature type="chain" id="PRO_5002674262" evidence="1">
    <location>
        <begin position="19"/>
        <end position="125"/>
    </location>
</feature>
<sequence>MMKRFIPLMLIVAMPALAADPAPGTRFRVDVSDLPAPFATPSAANPADVVARPPGAGLKLPPGWRATLFASGLDHPRNLLVLADNSVLVAEQRFDRLTRLVDGDGDGIADSRTTWPQFRRTFGPE</sequence>
<organism evidence="2">
    <name type="scientific">Magnetospirillum gryphiswaldense</name>
    <dbReference type="NCBI Taxonomy" id="55518"/>
    <lineage>
        <taxon>Bacteria</taxon>
        <taxon>Pseudomonadati</taxon>
        <taxon>Pseudomonadota</taxon>
        <taxon>Alphaproteobacteria</taxon>
        <taxon>Rhodospirillales</taxon>
        <taxon>Rhodospirillaceae</taxon>
        <taxon>Magnetospirillum</taxon>
    </lineage>
</organism>
<dbReference type="AlphaFoldDB" id="A4TUC8"/>
<evidence type="ECO:0000313" key="2">
    <source>
        <dbReference type="EMBL" id="CAM74235.1"/>
    </source>
</evidence>
<gene>
    <name evidence="2" type="ORF">MGR_0252</name>
</gene>